<evidence type="ECO:0000256" key="1">
    <source>
        <dbReference type="SAM" id="MobiDB-lite"/>
    </source>
</evidence>
<organism evidence="2 3">
    <name type="scientific">Candidatus Mailhella merdigallinarum</name>
    <dbReference type="NCBI Taxonomy" id="2838658"/>
    <lineage>
        <taxon>Bacteria</taxon>
        <taxon>Pseudomonadati</taxon>
        <taxon>Thermodesulfobacteriota</taxon>
        <taxon>Desulfovibrionia</taxon>
        <taxon>Desulfovibrionales</taxon>
        <taxon>Desulfovibrionaceae</taxon>
        <taxon>Mailhella</taxon>
    </lineage>
</organism>
<evidence type="ECO:0000313" key="3">
    <source>
        <dbReference type="Proteomes" id="UP000824225"/>
    </source>
</evidence>
<dbReference type="EMBL" id="DXAN01000026">
    <property type="protein sequence ID" value="HJA09204.1"/>
    <property type="molecule type" value="Genomic_DNA"/>
</dbReference>
<evidence type="ECO:0000313" key="2">
    <source>
        <dbReference type="EMBL" id="HJA09204.1"/>
    </source>
</evidence>
<dbReference type="AlphaFoldDB" id="A0A9D2HEU4"/>
<dbReference type="Proteomes" id="UP000824225">
    <property type="component" value="Unassembled WGS sequence"/>
</dbReference>
<proteinExistence type="predicted"/>
<gene>
    <name evidence="2" type="ORF">H9962_08465</name>
</gene>
<accession>A0A9D2HEU4</accession>
<name>A0A9D2HEU4_9BACT</name>
<protein>
    <submittedName>
        <fullName evidence="2">Uncharacterized protein</fullName>
    </submittedName>
</protein>
<reference evidence="2" key="1">
    <citation type="journal article" date="2021" name="PeerJ">
        <title>Extensive microbial diversity within the chicken gut microbiome revealed by metagenomics and culture.</title>
        <authorList>
            <person name="Gilroy R."/>
            <person name="Ravi A."/>
            <person name="Getino M."/>
            <person name="Pursley I."/>
            <person name="Horton D.L."/>
            <person name="Alikhan N.F."/>
            <person name="Baker D."/>
            <person name="Gharbi K."/>
            <person name="Hall N."/>
            <person name="Watson M."/>
            <person name="Adriaenssens E.M."/>
            <person name="Foster-Nyarko E."/>
            <person name="Jarju S."/>
            <person name="Secka A."/>
            <person name="Antonio M."/>
            <person name="Oren A."/>
            <person name="Chaudhuri R.R."/>
            <person name="La Ragione R."/>
            <person name="Hildebrand F."/>
            <person name="Pallen M.J."/>
        </authorList>
    </citation>
    <scope>NUCLEOTIDE SEQUENCE</scope>
    <source>
        <strain evidence="2">CHK186-16707</strain>
    </source>
</reference>
<feature type="region of interest" description="Disordered" evidence="1">
    <location>
        <begin position="62"/>
        <end position="92"/>
    </location>
</feature>
<reference evidence="2" key="2">
    <citation type="submission" date="2021-04" db="EMBL/GenBank/DDBJ databases">
        <authorList>
            <person name="Gilroy R."/>
        </authorList>
    </citation>
    <scope>NUCLEOTIDE SEQUENCE</scope>
    <source>
        <strain evidence="2">CHK186-16707</strain>
    </source>
</reference>
<comment type="caution">
    <text evidence="2">The sequence shown here is derived from an EMBL/GenBank/DDBJ whole genome shotgun (WGS) entry which is preliminary data.</text>
</comment>
<sequence>MSNQEAVRRFDVFTIRDYMQDRQQKSQWTRIGVAFENQDGSWNLRLHALPLTDSKSGLAHLHMRPPRPKEELEDNDHESAASGNFQPQTFEY</sequence>
<feature type="compositionally biased region" description="Polar residues" evidence="1">
    <location>
        <begin position="81"/>
        <end position="92"/>
    </location>
</feature>